<dbReference type="AlphaFoldDB" id="A0A846QXA2"/>
<evidence type="ECO:0000259" key="7">
    <source>
        <dbReference type="PROSITE" id="PS50112"/>
    </source>
</evidence>
<dbReference type="PRINTS" id="PR00344">
    <property type="entry name" value="BCTRLSENSOR"/>
</dbReference>
<evidence type="ECO:0000256" key="1">
    <source>
        <dbReference type="ARBA" id="ARBA00000085"/>
    </source>
</evidence>
<evidence type="ECO:0000256" key="3">
    <source>
        <dbReference type="ARBA" id="ARBA00022553"/>
    </source>
</evidence>
<dbReference type="InterPro" id="IPR005467">
    <property type="entry name" value="His_kinase_dom"/>
</dbReference>
<dbReference type="PROSITE" id="PS50112">
    <property type="entry name" value="PAS"/>
    <property type="match status" value="1"/>
</dbReference>
<evidence type="ECO:0000313" key="10">
    <source>
        <dbReference type="Proteomes" id="UP000590442"/>
    </source>
</evidence>
<dbReference type="Gene3D" id="3.30.450.20">
    <property type="entry name" value="PAS domain"/>
    <property type="match status" value="4"/>
</dbReference>
<feature type="domain" description="PAC" evidence="8">
    <location>
        <begin position="450"/>
        <end position="502"/>
    </location>
</feature>
<dbReference type="GO" id="GO:0004673">
    <property type="term" value="F:protein histidine kinase activity"/>
    <property type="evidence" value="ECO:0007669"/>
    <property type="project" value="UniProtKB-EC"/>
</dbReference>
<evidence type="ECO:0000259" key="6">
    <source>
        <dbReference type="PROSITE" id="PS50109"/>
    </source>
</evidence>
<dbReference type="InterPro" id="IPR013656">
    <property type="entry name" value="PAS_4"/>
</dbReference>
<proteinExistence type="predicted"/>
<name>A0A846QXA2_9FLAO</name>
<evidence type="ECO:0000313" key="9">
    <source>
        <dbReference type="EMBL" id="NJB71232.1"/>
    </source>
</evidence>
<dbReference type="Proteomes" id="UP000590442">
    <property type="component" value="Unassembled WGS sequence"/>
</dbReference>
<dbReference type="PANTHER" id="PTHR43304">
    <property type="entry name" value="PHYTOCHROME-LIKE PROTEIN CPH1"/>
    <property type="match status" value="1"/>
</dbReference>
<evidence type="ECO:0000256" key="2">
    <source>
        <dbReference type="ARBA" id="ARBA00012438"/>
    </source>
</evidence>
<dbReference type="Gene3D" id="3.30.565.10">
    <property type="entry name" value="Histidine kinase-like ATPase, C-terminal domain"/>
    <property type="match status" value="1"/>
</dbReference>
<evidence type="ECO:0000259" key="8">
    <source>
        <dbReference type="PROSITE" id="PS50113"/>
    </source>
</evidence>
<dbReference type="CDD" id="cd00130">
    <property type="entry name" value="PAS"/>
    <property type="match status" value="2"/>
</dbReference>
<gene>
    <name evidence="9" type="ORF">GGR42_001694</name>
</gene>
<comment type="caution">
    <text evidence="9">The sequence shown here is derived from an EMBL/GenBank/DDBJ whole genome shotgun (WGS) entry which is preliminary data.</text>
</comment>
<dbReference type="RefSeq" id="WP_167962808.1">
    <property type="nucleotide sequence ID" value="NZ_JAATJJ010000001.1"/>
</dbReference>
<dbReference type="SUPFAM" id="SSF55785">
    <property type="entry name" value="PYP-like sensor domain (PAS domain)"/>
    <property type="match status" value="4"/>
</dbReference>
<dbReference type="NCBIfam" id="TIGR00229">
    <property type="entry name" value="sensory_box"/>
    <property type="match status" value="1"/>
</dbReference>
<sequence length="732" mass="83370">MNTNISEELIALATVPVAQLDSNLCFINYSPTWLIHFNISDTNIIGKYYFDVFSDTPIEINELLTLCLQGQENTNLKGKKFTLPSGRTQWLKWKMYPCKNDAGEVDSISVILEDFTKKKQRINLATRAEKVANIGGWHADLLDNTVYWTRRAKQIHEVPYEFVPTLNECIDFYKIGEHRSRINKAINTAINTGNPWDEEAILVTAEGKEIWVRVKGEAETHNGKTVKLYGTFQDIDDKKKIELKYRAVAKRLELSTKAAKIGTWEYNILDKTDTWDSNMYSIYEVNELEDQVLYDVWKEKIHPDDFKKVDDEMQLAIKNGKNVTSEFRIQTGHNTIKFLKSVATVVKNQEGVPSQVVGVNWDITEQRLAQQKLEKSRESFKYAFEHSAIGMALVGLDGKWLEINQSVCNSLGYSKAELLKLTFQDITHPNDLEKDIELLEEVIKGNRISYQIDKRYFHKRGGIVHALLTVTAVKNYDGTVSHFISQIVDLTSRVYQENKLRSLVDVTRKQNESLYNFAHIVSHNLRSHSSNLSMLKDFLDKEKDEKEKENLMNMLGSSVNSLSETVAHLNEVVQITTDVKVKMRRISLLEAINTVQKNINVNIAEQNANVILNIDGTHFVHVVPAYLDSILLNLFTNALKYSFPNRTPVLEISSKNVGGRIILAFKDNGLGIDLDTHGPKMFGMYKTFHAHKDAKGIGLFITKNQMMSMGGKIHVESEVNVGTTFTLSFNSN</sequence>
<dbReference type="InterPro" id="IPR000700">
    <property type="entry name" value="PAS-assoc_C"/>
</dbReference>
<dbReference type="InterPro" id="IPR035965">
    <property type="entry name" value="PAS-like_dom_sf"/>
</dbReference>
<keyword evidence="5" id="KW-0418">Kinase</keyword>
<evidence type="ECO:0000256" key="5">
    <source>
        <dbReference type="ARBA" id="ARBA00022777"/>
    </source>
</evidence>
<dbReference type="SMART" id="SM00086">
    <property type="entry name" value="PAC"/>
    <property type="match status" value="4"/>
</dbReference>
<dbReference type="InterPro" id="IPR001610">
    <property type="entry name" value="PAC"/>
</dbReference>
<dbReference type="EMBL" id="JAATJJ010000001">
    <property type="protein sequence ID" value="NJB71232.1"/>
    <property type="molecule type" value="Genomic_DNA"/>
</dbReference>
<keyword evidence="10" id="KW-1185">Reference proteome</keyword>
<dbReference type="InterPro" id="IPR052162">
    <property type="entry name" value="Sensor_kinase/Photoreceptor"/>
</dbReference>
<keyword evidence="3" id="KW-0597">Phosphoprotein</keyword>
<dbReference type="EC" id="2.7.13.3" evidence="2"/>
<feature type="domain" description="PAC" evidence="8">
    <location>
        <begin position="323"/>
        <end position="375"/>
    </location>
</feature>
<dbReference type="SUPFAM" id="SSF55874">
    <property type="entry name" value="ATPase domain of HSP90 chaperone/DNA topoisomerase II/histidine kinase"/>
    <property type="match status" value="1"/>
</dbReference>
<dbReference type="SMART" id="SM00387">
    <property type="entry name" value="HATPase_c"/>
    <property type="match status" value="1"/>
</dbReference>
<dbReference type="SMART" id="SM00091">
    <property type="entry name" value="PAS"/>
    <property type="match status" value="2"/>
</dbReference>
<reference evidence="9 10" key="1">
    <citation type="submission" date="2020-03" db="EMBL/GenBank/DDBJ databases">
        <title>Genomic Encyclopedia of Type Strains, Phase IV (KMG-IV): sequencing the most valuable type-strain genomes for metagenomic binning, comparative biology and taxonomic classification.</title>
        <authorList>
            <person name="Goeker M."/>
        </authorList>
    </citation>
    <scope>NUCLEOTIDE SEQUENCE [LARGE SCALE GENOMIC DNA]</scope>
    <source>
        <strain evidence="9 10">DSM 29762</strain>
    </source>
</reference>
<evidence type="ECO:0000256" key="4">
    <source>
        <dbReference type="ARBA" id="ARBA00022679"/>
    </source>
</evidence>
<feature type="domain" description="PAC" evidence="8">
    <location>
        <begin position="196"/>
        <end position="247"/>
    </location>
</feature>
<dbReference type="InterPro" id="IPR004358">
    <property type="entry name" value="Sig_transdc_His_kin-like_C"/>
</dbReference>
<dbReference type="InterPro" id="IPR036890">
    <property type="entry name" value="HATPase_C_sf"/>
</dbReference>
<dbReference type="Pfam" id="PF02518">
    <property type="entry name" value="HATPase_c"/>
    <property type="match status" value="1"/>
</dbReference>
<dbReference type="Pfam" id="PF08447">
    <property type="entry name" value="PAS_3"/>
    <property type="match status" value="3"/>
</dbReference>
<dbReference type="InterPro" id="IPR003594">
    <property type="entry name" value="HATPase_dom"/>
</dbReference>
<feature type="domain" description="PAS" evidence="7">
    <location>
        <begin position="376"/>
        <end position="446"/>
    </location>
</feature>
<organism evidence="9 10">
    <name type="scientific">Saonia flava</name>
    <dbReference type="NCBI Taxonomy" id="523696"/>
    <lineage>
        <taxon>Bacteria</taxon>
        <taxon>Pseudomonadati</taxon>
        <taxon>Bacteroidota</taxon>
        <taxon>Flavobacteriia</taxon>
        <taxon>Flavobacteriales</taxon>
        <taxon>Flavobacteriaceae</taxon>
        <taxon>Saonia</taxon>
    </lineage>
</organism>
<dbReference type="PROSITE" id="PS50113">
    <property type="entry name" value="PAC"/>
    <property type="match status" value="3"/>
</dbReference>
<protein>
    <recommendedName>
        <fullName evidence="2">histidine kinase</fullName>
        <ecNumber evidence="2">2.7.13.3</ecNumber>
    </recommendedName>
</protein>
<accession>A0A846QXA2</accession>
<dbReference type="InterPro" id="IPR013655">
    <property type="entry name" value="PAS_fold_3"/>
</dbReference>
<keyword evidence="4" id="KW-0808">Transferase</keyword>
<dbReference type="InterPro" id="IPR000014">
    <property type="entry name" value="PAS"/>
</dbReference>
<dbReference type="PANTHER" id="PTHR43304:SF1">
    <property type="entry name" value="PAC DOMAIN-CONTAINING PROTEIN"/>
    <property type="match status" value="1"/>
</dbReference>
<comment type="catalytic activity">
    <reaction evidence="1">
        <text>ATP + protein L-histidine = ADP + protein N-phospho-L-histidine.</text>
        <dbReference type="EC" id="2.7.13.3"/>
    </reaction>
</comment>
<dbReference type="Pfam" id="PF08448">
    <property type="entry name" value="PAS_4"/>
    <property type="match status" value="1"/>
</dbReference>
<feature type="domain" description="Histidine kinase" evidence="6">
    <location>
        <begin position="520"/>
        <end position="732"/>
    </location>
</feature>
<dbReference type="PROSITE" id="PS50109">
    <property type="entry name" value="HIS_KIN"/>
    <property type="match status" value="1"/>
</dbReference>